<accession>A0A5C6CA05</accession>
<dbReference type="RefSeq" id="WP_146406377.1">
    <property type="nucleotide sequence ID" value="NZ_SJPU01000001.1"/>
</dbReference>
<dbReference type="Proteomes" id="UP000319908">
    <property type="component" value="Unassembled WGS sequence"/>
</dbReference>
<dbReference type="AlphaFoldDB" id="A0A5C6CA05"/>
<evidence type="ECO:0000256" key="1">
    <source>
        <dbReference type="SAM" id="SignalP"/>
    </source>
</evidence>
<dbReference type="OrthoDB" id="279104at2"/>
<keyword evidence="3" id="KW-1185">Reference proteome</keyword>
<gene>
    <name evidence="2" type="ORF">Poly21_17740</name>
</gene>
<comment type="caution">
    <text evidence="2">The sequence shown here is derived from an EMBL/GenBank/DDBJ whole genome shotgun (WGS) entry which is preliminary data.</text>
</comment>
<dbReference type="EMBL" id="SJPU01000001">
    <property type="protein sequence ID" value="TWU19599.1"/>
    <property type="molecule type" value="Genomic_DNA"/>
</dbReference>
<keyword evidence="1" id="KW-0732">Signal</keyword>
<evidence type="ECO:0000313" key="2">
    <source>
        <dbReference type="EMBL" id="TWU19599.1"/>
    </source>
</evidence>
<evidence type="ECO:0000313" key="3">
    <source>
        <dbReference type="Proteomes" id="UP000319908"/>
    </source>
</evidence>
<reference evidence="2 3" key="1">
    <citation type="journal article" date="2020" name="Antonie Van Leeuwenhoek">
        <title>Rhodopirellula heiligendammensis sp. nov., Rhodopirellula pilleata sp. nov., and Rhodopirellula solitaria sp. nov. isolated from natural or artificial marine surfaces in Northern Germany and California, USA, and emended description of the genus Rhodopirellula.</title>
        <authorList>
            <person name="Kallscheuer N."/>
            <person name="Wiegand S."/>
            <person name="Jogler M."/>
            <person name="Boedeker C."/>
            <person name="Peeters S.H."/>
            <person name="Rast P."/>
            <person name="Heuer A."/>
            <person name="Jetten M.S.M."/>
            <person name="Rohde M."/>
            <person name="Jogler C."/>
        </authorList>
    </citation>
    <scope>NUCLEOTIDE SEQUENCE [LARGE SCALE GENOMIC DNA]</scope>
    <source>
        <strain evidence="2 3">Poly21</strain>
    </source>
</reference>
<protein>
    <submittedName>
        <fullName evidence="2">Uncharacterized protein</fullName>
    </submittedName>
</protein>
<organism evidence="2 3">
    <name type="scientific">Allorhodopirellula heiligendammensis</name>
    <dbReference type="NCBI Taxonomy" id="2714739"/>
    <lineage>
        <taxon>Bacteria</taxon>
        <taxon>Pseudomonadati</taxon>
        <taxon>Planctomycetota</taxon>
        <taxon>Planctomycetia</taxon>
        <taxon>Pirellulales</taxon>
        <taxon>Pirellulaceae</taxon>
        <taxon>Allorhodopirellula</taxon>
    </lineage>
</organism>
<name>A0A5C6CA05_9BACT</name>
<feature type="chain" id="PRO_5022991245" evidence="1">
    <location>
        <begin position="20"/>
        <end position="167"/>
    </location>
</feature>
<feature type="signal peptide" evidence="1">
    <location>
        <begin position="1"/>
        <end position="19"/>
    </location>
</feature>
<sequence>MKLFLALLFAAMAAPLCHGAPPDRVVIHLLDPRGEFAGEETMPTQWQNREADVIGRRVLNIAEAKRLRALLRQELADDDNVPFCGHSPAYAVSITPPGKKTTTVTLCGTCGTWAKAGELRSLHGRAALEYLDQLLPLPDVFRPADGHLPEILAPFGERDSRSFADLD</sequence>
<proteinExistence type="predicted"/>